<evidence type="ECO:0000259" key="1">
    <source>
        <dbReference type="PROSITE" id="PS51208"/>
    </source>
</evidence>
<feature type="domain" description="Autotransporter" evidence="1">
    <location>
        <begin position="1104"/>
        <end position="1385"/>
    </location>
</feature>
<dbReference type="InterPro" id="IPR005546">
    <property type="entry name" value="Autotransporte_beta"/>
</dbReference>
<dbReference type="SUPFAM" id="SSF103515">
    <property type="entry name" value="Autotransporter"/>
    <property type="match status" value="1"/>
</dbReference>
<evidence type="ECO:0000313" key="2">
    <source>
        <dbReference type="EMBL" id="AWH88841.1"/>
    </source>
</evidence>
<accession>A0A2Y9TZ94</accession>
<dbReference type="GO" id="GO:0019867">
    <property type="term" value="C:outer membrane"/>
    <property type="evidence" value="ECO:0007669"/>
    <property type="project" value="InterPro"/>
</dbReference>
<dbReference type="Gene3D" id="2.40.128.130">
    <property type="entry name" value="Autotransporter beta-domain"/>
    <property type="match status" value="1"/>
</dbReference>
<organism evidence="2 3">
    <name type="scientific">Limnobaculum parvum</name>
    <dbReference type="NCBI Taxonomy" id="2172103"/>
    <lineage>
        <taxon>Bacteria</taxon>
        <taxon>Pseudomonadati</taxon>
        <taxon>Pseudomonadota</taxon>
        <taxon>Gammaproteobacteria</taxon>
        <taxon>Enterobacterales</taxon>
        <taxon>Budviciaceae</taxon>
        <taxon>Limnobaculum</taxon>
    </lineage>
</organism>
<dbReference type="Pfam" id="PF03797">
    <property type="entry name" value="Autotransporter"/>
    <property type="match status" value="1"/>
</dbReference>
<reference evidence="2 3" key="1">
    <citation type="journal article" date="2019" name="Int. J. Syst. Evol. Microbiol.">
        <title>Limnobaculum parvum gen. nov., sp. nov., isolated from a freshwater lake.</title>
        <authorList>
            <person name="Baek C."/>
            <person name="Shin S.K."/>
            <person name="Yi H."/>
        </authorList>
    </citation>
    <scope>NUCLEOTIDE SEQUENCE [LARGE SCALE GENOMIC DNA]</scope>
    <source>
        <strain evidence="2 3">HYN0051</strain>
    </source>
</reference>
<dbReference type="InterPro" id="IPR036709">
    <property type="entry name" value="Autotransporte_beta_dom_sf"/>
</dbReference>
<dbReference type="PROSITE" id="PS51208">
    <property type="entry name" value="AUTOTRANSPORTER"/>
    <property type="match status" value="1"/>
</dbReference>
<dbReference type="InterPro" id="IPR012332">
    <property type="entry name" value="Autotransporter_pectin_lyase_C"/>
</dbReference>
<sequence>MAVHPMLTKNTFERKFTLSILSTILICSFPSLLNQANGATIPLTDNNTYSQIKANTNDIGSGNNITVSSSVGSSNDGAVSALDGGNITLSNSNISNVWNSTAGSRAVNARGTNSVVTLNNTNAQLSATQASNGDASSVVSATSNGNVFITGGTFAAAGAYVRGLSAAGDNPDNGGGYIRAENATITTLGNFGLGVQAYGSNNPLMPVTQVDLIGGSVTTNSTNYAPALQSARIGALITTQNTNLTANGANNLVVDVNRGGGVNIAGGNIVANGATSAGISADGSGSHAVVNGSNIIMNGEKSVGVSASNGGIADISNNSIALTDIGTNGMGAYASGSASGINLINTVINVKGAGTNGGNAPIGVGSENGGTVTLTGGSVTMDGANRTIAARVVNNGTLTATGTLFATKGNNSHAVMSWLNDPVATGIITLNNATITTAGTNAYGLTANNSANAQITANNTNITTTGDIGRGVYAWNGGAVTLNGGNITTSGSLASGLQAAGTSSYSPNAQAQINATGIQVTTSGSLSDGITAGWSDGSMGLVNVTNSQVNTSGESSAGAAARYAGTINLFNTTIQATGDQSAAVYAEGGGVVSVNNSSLTSTKSDGVSLSNSATVTLNNSQVIANGASISSVLNLAGQTQNITVGAGSQLLQNNGTLLQVTRTDAGMDGIINLTLAPGSKASGDISDLNGLTNDFTRSGGGKTNFIVQDGARWIGMVRGINDIVVGGNSQFVNDGSAPINGNINSGQNASLIFNNNTFINGVLQLNSGSNASFNGNSTIVQNVIGNGSIISFLQDAILQHNLIGSSASQLIFNGNTNISNDVTGSGNSNFTFAGNTQIGGNLSGDLTNFTFSKTGNTHIVGNIDLTNSSTIHGGTQQNPIVIDGNALVSNGSILGGNLVVNGALSGSGGTVAPGNSVGTQTYASMAQFSGNYAAEVNAAGQSDNIIIQGNADLSGINLSVAQENGTGGYQLNHLYTILQTTNGGVVQNTFASTALNANLQNTLVKLDPVSYGTDAVQVSLSVDEQKLAAKQGDLTSNQKNTLSGIVGAAGQNSAVDAAMQSTNTANALDQLSGEIHASLRSSLFASSTMLTDTVMSRARPEHRGSQASNQVWVQTLGGKYSLDGNSNAAKSTNKNGGIAVGGALALDGGWQLGLALAYNNEDIDVDARSSSADVDTTTMMAYANNSWAAGAGNVNLVIGGGYSWHSIDTERNVNLVNQKLTASYDANTTQAFADIGYAIPVTTNFTVEPYTGMAWYRQSTDDFTEHNGNAALKGQGDDQDVTLYNLGLRNQLKFSVAHTPAAVNMSAGWRHAAGDVDSDVKLGLAQNATPTYTVTGAPITKDAAVVSIGIEAQVLNNAVVGTAYNGQLSDDNSDNAGSLYFKYTF</sequence>
<dbReference type="InterPro" id="IPR006315">
    <property type="entry name" value="OM_autotransptr_brl_dom"/>
</dbReference>
<evidence type="ECO:0000313" key="3">
    <source>
        <dbReference type="Proteomes" id="UP000244908"/>
    </source>
</evidence>
<dbReference type="NCBIfam" id="TIGR01414">
    <property type="entry name" value="autotrans_barl"/>
    <property type="match status" value="1"/>
</dbReference>
<dbReference type="SMART" id="SM00869">
    <property type="entry name" value="Autotransporter"/>
    <property type="match status" value="1"/>
</dbReference>
<dbReference type="Proteomes" id="UP000244908">
    <property type="component" value="Chromosome"/>
</dbReference>
<dbReference type="KEGG" id="lpv:HYN51_09945"/>
<name>A0A2Y9TZ94_9GAMM</name>
<protein>
    <submittedName>
        <fullName evidence="2">Autotransporter domain-containing protein</fullName>
    </submittedName>
</protein>
<dbReference type="Gene3D" id="2.160.20.20">
    <property type="match status" value="2"/>
</dbReference>
<dbReference type="EMBL" id="CP029185">
    <property type="protein sequence ID" value="AWH88841.1"/>
    <property type="molecule type" value="Genomic_DNA"/>
</dbReference>
<proteinExistence type="predicted"/>
<keyword evidence="3" id="KW-1185">Reference proteome</keyword>
<gene>
    <name evidence="2" type="ORF">HYN51_09945</name>
</gene>